<dbReference type="STRING" id="240176.A8P0U9"/>
<dbReference type="EMBL" id="AACS02000006">
    <property type="protein sequence ID" value="EAU83852.2"/>
    <property type="molecule type" value="Genomic_DNA"/>
</dbReference>
<dbReference type="RefSeq" id="XP_001837970.2">
    <property type="nucleotide sequence ID" value="XM_001837918.2"/>
</dbReference>
<dbReference type="GeneID" id="6014535"/>
<evidence type="ECO:0000256" key="1">
    <source>
        <dbReference type="ARBA" id="ARBA00022729"/>
    </source>
</evidence>
<evidence type="ECO:0000259" key="5">
    <source>
        <dbReference type="Pfam" id="PF05426"/>
    </source>
</evidence>
<evidence type="ECO:0000256" key="4">
    <source>
        <dbReference type="SAM" id="SignalP"/>
    </source>
</evidence>
<keyword evidence="1 4" id="KW-0732">Signal</keyword>
<keyword evidence="7" id="KW-1185">Reference proteome</keyword>
<evidence type="ECO:0000256" key="2">
    <source>
        <dbReference type="ARBA" id="ARBA00023239"/>
    </source>
</evidence>
<feature type="domain" description="Alginate lyase" evidence="5">
    <location>
        <begin position="77"/>
        <end position="303"/>
    </location>
</feature>
<dbReference type="Gene3D" id="1.50.10.100">
    <property type="entry name" value="Chondroitin AC/alginate lyase"/>
    <property type="match status" value="1"/>
</dbReference>
<gene>
    <name evidence="6" type="ORF">CC1G_09521</name>
</gene>
<proteinExistence type="predicted"/>
<dbReference type="eggNOG" id="ENOG502QSJY">
    <property type="taxonomic scope" value="Eukaryota"/>
</dbReference>
<dbReference type="InterPro" id="IPR008397">
    <property type="entry name" value="Alginate_lyase_dom"/>
</dbReference>
<dbReference type="KEGG" id="cci:CC1G_09521"/>
<dbReference type="SUPFAM" id="SSF48230">
    <property type="entry name" value="Chondroitin AC/alginate lyase"/>
    <property type="match status" value="1"/>
</dbReference>
<dbReference type="InParanoid" id="A8P0U9"/>
<evidence type="ECO:0000313" key="7">
    <source>
        <dbReference type="Proteomes" id="UP000001861"/>
    </source>
</evidence>
<dbReference type="GO" id="GO:0016829">
    <property type="term" value="F:lyase activity"/>
    <property type="evidence" value="ECO:0007669"/>
    <property type="project" value="UniProtKB-KW"/>
</dbReference>
<dbReference type="Pfam" id="PF05426">
    <property type="entry name" value="Alginate_lyase"/>
    <property type="match status" value="1"/>
</dbReference>
<dbReference type="GO" id="GO:0042597">
    <property type="term" value="C:periplasmic space"/>
    <property type="evidence" value="ECO:0007669"/>
    <property type="project" value="InterPro"/>
</dbReference>
<organism evidence="6 7">
    <name type="scientific">Coprinopsis cinerea (strain Okayama-7 / 130 / ATCC MYA-4618 / FGSC 9003)</name>
    <name type="common">Inky cap fungus</name>
    <name type="synonym">Hormographiella aspergillata</name>
    <dbReference type="NCBI Taxonomy" id="240176"/>
    <lineage>
        <taxon>Eukaryota</taxon>
        <taxon>Fungi</taxon>
        <taxon>Dikarya</taxon>
        <taxon>Basidiomycota</taxon>
        <taxon>Agaricomycotina</taxon>
        <taxon>Agaricomycetes</taxon>
        <taxon>Agaricomycetidae</taxon>
        <taxon>Agaricales</taxon>
        <taxon>Agaricineae</taxon>
        <taxon>Psathyrellaceae</taxon>
        <taxon>Coprinopsis</taxon>
    </lineage>
</organism>
<dbReference type="OrthoDB" id="63533at2759"/>
<dbReference type="Proteomes" id="UP000001861">
    <property type="component" value="Unassembled WGS sequence"/>
</dbReference>
<dbReference type="HOGENOM" id="CLU_031144_1_0_1"/>
<accession>A8P0U9</accession>
<keyword evidence="2" id="KW-0456">Lyase</keyword>
<name>A8P0U9_COPC7</name>
<protein>
    <recommendedName>
        <fullName evidence="5">Alginate lyase domain-containing protein</fullName>
    </recommendedName>
</protein>
<comment type="caution">
    <text evidence="6">The sequence shown here is derived from an EMBL/GenBank/DDBJ whole genome shotgun (WGS) entry which is preliminary data.</text>
</comment>
<dbReference type="AlphaFoldDB" id="A8P0U9"/>
<dbReference type="InterPro" id="IPR008929">
    <property type="entry name" value="Chondroitin_lyas"/>
</dbReference>
<feature type="region of interest" description="Disordered" evidence="3">
    <location>
        <begin position="397"/>
        <end position="426"/>
    </location>
</feature>
<feature type="chain" id="PRO_5002724554" description="Alginate lyase domain-containing protein" evidence="4">
    <location>
        <begin position="33"/>
        <end position="452"/>
    </location>
</feature>
<reference evidence="6 7" key="1">
    <citation type="journal article" date="2010" name="Proc. Natl. Acad. Sci. U.S.A.">
        <title>Insights into evolution of multicellular fungi from the assembled chromosomes of the mushroom Coprinopsis cinerea (Coprinus cinereus).</title>
        <authorList>
            <person name="Stajich J.E."/>
            <person name="Wilke S.K."/>
            <person name="Ahren D."/>
            <person name="Au C.H."/>
            <person name="Birren B.W."/>
            <person name="Borodovsky M."/>
            <person name="Burns C."/>
            <person name="Canback B."/>
            <person name="Casselton L.A."/>
            <person name="Cheng C.K."/>
            <person name="Deng J."/>
            <person name="Dietrich F.S."/>
            <person name="Fargo D.C."/>
            <person name="Farman M.L."/>
            <person name="Gathman A.C."/>
            <person name="Goldberg J."/>
            <person name="Guigo R."/>
            <person name="Hoegger P.J."/>
            <person name="Hooker J.B."/>
            <person name="Huggins A."/>
            <person name="James T.Y."/>
            <person name="Kamada T."/>
            <person name="Kilaru S."/>
            <person name="Kodira C."/>
            <person name="Kues U."/>
            <person name="Kupfer D."/>
            <person name="Kwan H.S."/>
            <person name="Lomsadze A."/>
            <person name="Li W."/>
            <person name="Lilly W.W."/>
            <person name="Ma L.J."/>
            <person name="Mackey A.J."/>
            <person name="Manning G."/>
            <person name="Martin F."/>
            <person name="Muraguchi H."/>
            <person name="Natvig D.O."/>
            <person name="Palmerini H."/>
            <person name="Ramesh M.A."/>
            <person name="Rehmeyer C.J."/>
            <person name="Roe B.A."/>
            <person name="Shenoy N."/>
            <person name="Stanke M."/>
            <person name="Ter-Hovhannisyan V."/>
            <person name="Tunlid A."/>
            <person name="Velagapudi R."/>
            <person name="Vision T.J."/>
            <person name="Zeng Q."/>
            <person name="Zolan M.E."/>
            <person name="Pukkila P.J."/>
        </authorList>
    </citation>
    <scope>NUCLEOTIDE SEQUENCE [LARGE SCALE GENOMIC DNA]</scope>
    <source>
        <strain evidence="7">Okayama-7 / 130 / ATCC MYA-4618 / FGSC 9003</strain>
    </source>
</reference>
<evidence type="ECO:0000313" key="6">
    <source>
        <dbReference type="EMBL" id="EAU83852.2"/>
    </source>
</evidence>
<feature type="signal peptide" evidence="4">
    <location>
        <begin position="1"/>
        <end position="32"/>
    </location>
</feature>
<evidence type="ECO:0000256" key="3">
    <source>
        <dbReference type="SAM" id="MobiDB-lite"/>
    </source>
</evidence>
<dbReference type="VEuPathDB" id="FungiDB:CC1G_09521"/>
<sequence>MRKSTGSTTRSSLTFLLLLPLFSFFCFQQASAQTSYANEFIDPDLILAGDFANNTAAAQRMIRNWASKWASEGPWSVMLKDATPPSGTKHDYMSWAPYWWPDCSDVGNTTVLSEEEVWTTCPYRRRDGEFNPDVRGVNDVGNFQDMSDAVLYNALAWSLEEAGKTLTWFLNPDTRMNPNLNFAQMIRGSNGRPGSATGVLDLKGMAKIASAILIFRKGGSTEWTSDDDEQMVEWSREYIEWLETAELALDEGNSRNNHGSFYYNQLAALKLIVDDIPGAINVSSTYFSRQFQSQIAADGEQTNARIWKYADPSSNVWEITSAEGATIKTALDYAMTHSASSSGESQYAAELYPIVAAVASVYGDPDGQYLNFLQENDEGFYAEPYFLWNSGEWTSDVTSTARPGGPKPTSRKTQGSPSVDEDAGSADGRGVRLWGLALNVAVLAHTLLSVVI</sequence>
<dbReference type="OMA" id="EQIWTTC"/>